<keyword evidence="1" id="KW-0472">Membrane</keyword>
<feature type="transmembrane region" description="Helical" evidence="1">
    <location>
        <begin position="182"/>
        <end position="202"/>
    </location>
</feature>
<protein>
    <submittedName>
        <fullName evidence="2">Uncharacterized protein</fullName>
    </submittedName>
</protein>
<reference evidence="2" key="1">
    <citation type="submission" date="2021-01" db="EMBL/GenBank/DDBJ databases">
        <authorList>
            <person name="Corre E."/>
            <person name="Pelletier E."/>
            <person name="Niang G."/>
            <person name="Scheremetjew M."/>
            <person name="Finn R."/>
            <person name="Kale V."/>
            <person name="Holt S."/>
            <person name="Cochrane G."/>
            <person name="Meng A."/>
            <person name="Brown T."/>
            <person name="Cohen L."/>
        </authorList>
    </citation>
    <scope>NUCLEOTIDE SEQUENCE</scope>
    <source>
        <strain evidence="2">CCMP645</strain>
    </source>
</reference>
<evidence type="ECO:0000256" key="1">
    <source>
        <dbReference type="SAM" id="Phobius"/>
    </source>
</evidence>
<keyword evidence="1" id="KW-0812">Transmembrane</keyword>
<gene>
    <name evidence="2" type="ORF">PCAR00345_LOCUS41513</name>
</gene>
<keyword evidence="1" id="KW-1133">Transmembrane helix</keyword>
<feature type="transmembrane region" description="Helical" evidence="1">
    <location>
        <begin position="151"/>
        <end position="170"/>
    </location>
</feature>
<feature type="transmembrane region" description="Helical" evidence="1">
    <location>
        <begin position="63"/>
        <end position="96"/>
    </location>
</feature>
<feature type="transmembrane region" description="Helical" evidence="1">
    <location>
        <begin position="108"/>
        <end position="131"/>
    </location>
</feature>
<dbReference type="EMBL" id="HBIZ01067887">
    <property type="protein sequence ID" value="CAE0788804.1"/>
    <property type="molecule type" value="Transcribed_RNA"/>
</dbReference>
<accession>A0A7S4C6U0</accession>
<organism evidence="2">
    <name type="scientific">Chrysotila carterae</name>
    <name type="common">Marine alga</name>
    <name type="synonym">Syracosphaera carterae</name>
    <dbReference type="NCBI Taxonomy" id="13221"/>
    <lineage>
        <taxon>Eukaryota</taxon>
        <taxon>Haptista</taxon>
        <taxon>Haptophyta</taxon>
        <taxon>Prymnesiophyceae</taxon>
        <taxon>Isochrysidales</taxon>
        <taxon>Isochrysidaceae</taxon>
        <taxon>Chrysotila</taxon>
    </lineage>
</organism>
<evidence type="ECO:0000313" key="2">
    <source>
        <dbReference type="EMBL" id="CAE0788804.1"/>
    </source>
</evidence>
<name>A0A7S4C6U0_CHRCT</name>
<sequence>MFSSGSNVETASGRNRLRWLLPAIVGIVTTASLIIAFPTLFLYGELVLFTFGAAMYSTSLPLAVVYIWLSSIILCAAGAFAAIWPSTALHVLFAAPVKLGTEEARVRCLLLFFIGMQMLMVGVALPMLVTAAAQDAPGSSSAASSAGSVPLLRTLIAISWVVASISIGYAYDRRDAHGLRKWAVLTCLIVSILLAVLPITVLI</sequence>
<feature type="transmembrane region" description="Helical" evidence="1">
    <location>
        <begin position="20"/>
        <end position="43"/>
    </location>
</feature>
<dbReference type="AlphaFoldDB" id="A0A7S4C6U0"/>
<proteinExistence type="predicted"/>